<feature type="compositionally biased region" description="Basic residues" evidence="1">
    <location>
        <begin position="128"/>
        <end position="139"/>
    </location>
</feature>
<dbReference type="KEGG" id="gak:X907_0438"/>
<keyword evidence="3" id="KW-1185">Reference proteome</keyword>
<dbReference type="Pfam" id="PF04380">
    <property type="entry name" value="BMFP"/>
    <property type="match status" value="1"/>
</dbReference>
<dbReference type="AlphaFoldDB" id="A0A3T0E705"/>
<proteinExistence type="predicted"/>
<dbReference type="InterPro" id="IPR007475">
    <property type="entry name" value="UbiK"/>
</dbReference>
<evidence type="ECO:0000256" key="1">
    <source>
        <dbReference type="SAM" id="MobiDB-lite"/>
    </source>
</evidence>
<reference evidence="2 3" key="1">
    <citation type="submission" date="2016-12" db="EMBL/GenBank/DDBJ databases">
        <title>The genome of dimorphic prosthecate Glycocaulis alkaliphilus 6b-8t, isolated from crude oil dictates its adaptability in petroleum environments.</title>
        <authorList>
            <person name="Wu X.-L."/>
            <person name="Geng S."/>
        </authorList>
    </citation>
    <scope>NUCLEOTIDE SEQUENCE [LARGE SCALE GENOMIC DNA]</scope>
    <source>
        <strain evidence="2 3">6B-8</strain>
    </source>
</reference>
<dbReference type="EMBL" id="CP018911">
    <property type="protein sequence ID" value="AZU02986.1"/>
    <property type="molecule type" value="Genomic_DNA"/>
</dbReference>
<feature type="region of interest" description="Disordered" evidence="1">
    <location>
        <begin position="115"/>
        <end position="139"/>
    </location>
</feature>
<evidence type="ECO:0000313" key="2">
    <source>
        <dbReference type="EMBL" id="AZU02986.1"/>
    </source>
</evidence>
<gene>
    <name evidence="2" type="ORF">X907_0438</name>
</gene>
<protein>
    <submittedName>
        <fullName evidence="2">Uncharacterized protein</fullName>
    </submittedName>
</protein>
<dbReference type="RefSeq" id="WP_233352487.1">
    <property type="nucleotide sequence ID" value="NZ_BMFB01000002.1"/>
</dbReference>
<sequence length="139" mass="14826">MAYRLQSGVNGEICEADIALDGPKGLYPDLYTSKDRLVMQTRNPVFTDLADLMTDAFGAARAAGDEARSVFRAQAERVAADMDLASGEEVRALQAIIARQGEEIESLKARLTALEGKKPAPSRAAAASKRKPASKKASS</sequence>
<accession>A0A3T0E705</accession>
<organism evidence="2 3">
    <name type="scientific">Glycocaulis alkaliphilus</name>
    <dbReference type="NCBI Taxonomy" id="1434191"/>
    <lineage>
        <taxon>Bacteria</taxon>
        <taxon>Pseudomonadati</taxon>
        <taxon>Pseudomonadota</taxon>
        <taxon>Alphaproteobacteria</taxon>
        <taxon>Maricaulales</taxon>
        <taxon>Maricaulaceae</taxon>
        <taxon>Glycocaulis</taxon>
    </lineage>
</organism>
<dbReference type="Proteomes" id="UP000286954">
    <property type="component" value="Chromosome"/>
</dbReference>
<evidence type="ECO:0000313" key="3">
    <source>
        <dbReference type="Proteomes" id="UP000286954"/>
    </source>
</evidence>
<name>A0A3T0E705_9PROT</name>